<dbReference type="RefSeq" id="WP_123610222.1">
    <property type="nucleotide sequence ID" value="NZ_RJVG01000009.1"/>
</dbReference>
<name>A0A3N1XID5_9FIRM</name>
<dbReference type="SUPFAM" id="SSF56214">
    <property type="entry name" value="4'-phosphopantetheinyl transferase"/>
    <property type="match status" value="2"/>
</dbReference>
<dbReference type="Proteomes" id="UP000273083">
    <property type="component" value="Unassembled WGS sequence"/>
</dbReference>
<dbReference type="GO" id="GO:0019878">
    <property type="term" value="P:lysine biosynthetic process via aminoadipic acid"/>
    <property type="evidence" value="ECO:0007669"/>
    <property type="project" value="TreeGrafter"/>
</dbReference>
<comment type="caution">
    <text evidence="5">The sequence shown here is derived from an EMBL/GenBank/DDBJ whole genome shotgun (WGS) entry which is preliminary data.</text>
</comment>
<comment type="similarity">
    <text evidence="1">Belongs to the P-Pant transferase superfamily. Gsp/Sfp/HetI/AcpT family.</text>
</comment>
<dbReference type="GO" id="GO:0008897">
    <property type="term" value="F:holo-[acyl-carrier-protein] synthase activity"/>
    <property type="evidence" value="ECO:0007669"/>
    <property type="project" value="InterPro"/>
</dbReference>
<dbReference type="AlphaFoldDB" id="A0A3N1XID5"/>
<sequence length="231" mass="27701">MLYQYAINIGEITNTAQLKDLMNDLSKERVVRVNKYYFERDKIRCITAEILLRYILQKQFGLENNQIKFQYSPYGKPFLAFGENIYFNLSHSGDWVVCAVDNYPIGVDIEKNKELHLPHLYSFFSKKEIQLLHDTSKDEQTDLFYRIWTLKESFVKNIGKGLNYSFNKFYFDFNDNKIRFFQNDIVNNDFQFISLKLDEFHWYALCTKCNQHDITNKMKIVTIKDFFEIAK</sequence>
<dbReference type="InterPro" id="IPR008278">
    <property type="entry name" value="4-PPantetheinyl_Trfase_dom"/>
</dbReference>
<feature type="domain" description="4'-phosphopantetheinyl transferase N-terminal" evidence="4">
    <location>
        <begin position="16"/>
        <end position="100"/>
    </location>
</feature>
<evidence type="ECO:0000256" key="1">
    <source>
        <dbReference type="ARBA" id="ARBA00010990"/>
    </source>
</evidence>
<dbReference type="Gene3D" id="3.90.470.20">
    <property type="entry name" value="4'-phosphopantetheinyl transferase domain"/>
    <property type="match status" value="2"/>
</dbReference>
<protein>
    <submittedName>
        <fullName evidence="5">4'-phosphopantetheinyl transferase</fullName>
    </submittedName>
</protein>
<dbReference type="EMBL" id="RJVG01000009">
    <property type="protein sequence ID" value="ROR25858.1"/>
    <property type="molecule type" value="Genomic_DNA"/>
</dbReference>
<proteinExistence type="inferred from homology"/>
<keyword evidence="6" id="KW-1185">Reference proteome</keyword>
<dbReference type="Pfam" id="PF22624">
    <property type="entry name" value="AASDHPPT_N"/>
    <property type="match status" value="1"/>
</dbReference>
<dbReference type="InterPro" id="IPR050559">
    <property type="entry name" value="P-Pant_transferase_sf"/>
</dbReference>
<dbReference type="Pfam" id="PF01648">
    <property type="entry name" value="ACPS"/>
    <property type="match status" value="1"/>
</dbReference>
<evidence type="ECO:0000259" key="3">
    <source>
        <dbReference type="Pfam" id="PF01648"/>
    </source>
</evidence>
<dbReference type="PANTHER" id="PTHR12215:SF10">
    <property type="entry name" value="L-AMINOADIPATE-SEMIALDEHYDE DEHYDROGENASE-PHOSPHOPANTETHEINYL TRANSFERASE"/>
    <property type="match status" value="1"/>
</dbReference>
<dbReference type="PANTHER" id="PTHR12215">
    <property type="entry name" value="PHOSPHOPANTETHEINE TRANSFERASE"/>
    <property type="match status" value="1"/>
</dbReference>
<evidence type="ECO:0000259" key="4">
    <source>
        <dbReference type="Pfam" id="PF22624"/>
    </source>
</evidence>
<accession>A0A3N1XID5</accession>
<dbReference type="GO" id="GO:0000287">
    <property type="term" value="F:magnesium ion binding"/>
    <property type="evidence" value="ECO:0007669"/>
    <property type="project" value="InterPro"/>
</dbReference>
<dbReference type="GO" id="GO:0005829">
    <property type="term" value="C:cytosol"/>
    <property type="evidence" value="ECO:0007669"/>
    <property type="project" value="TreeGrafter"/>
</dbReference>
<evidence type="ECO:0000313" key="5">
    <source>
        <dbReference type="EMBL" id="ROR25858.1"/>
    </source>
</evidence>
<organism evidence="5 6">
    <name type="scientific">Mobilisporobacter senegalensis</name>
    <dbReference type="NCBI Taxonomy" id="1329262"/>
    <lineage>
        <taxon>Bacteria</taxon>
        <taxon>Bacillati</taxon>
        <taxon>Bacillota</taxon>
        <taxon>Clostridia</taxon>
        <taxon>Lachnospirales</taxon>
        <taxon>Lachnospiraceae</taxon>
        <taxon>Mobilisporobacter</taxon>
    </lineage>
</organism>
<dbReference type="InterPro" id="IPR037143">
    <property type="entry name" value="4-PPantetheinyl_Trfase_dom_sf"/>
</dbReference>
<gene>
    <name evidence="5" type="ORF">EDD66_10968</name>
</gene>
<keyword evidence="2 5" id="KW-0808">Transferase</keyword>
<evidence type="ECO:0000313" key="6">
    <source>
        <dbReference type="Proteomes" id="UP000273083"/>
    </source>
</evidence>
<evidence type="ECO:0000256" key="2">
    <source>
        <dbReference type="ARBA" id="ARBA00022679"/>
    </source>
</evidence>
<reference evidence="5 6" key="1">
    <citation type="submission" date="2018-11" db="EMBL/GenBank/DDBJ databases">
        <title>Genomic Encyclopedia of Type Strains, Phase IV (KMG-IV): sequencing the most valuable type-strain genomes for metagenomic binning, comparative biology and taxonomic classification.</title>
        <authorList>
            <person name="Goeker M."/>
        </authorList>
    </citation>
    <scope>NUCLEOTIDE SEQUENCE [LARGE SCALE GENOMIC DNA]</scope>
    <source>
        <strain evidence="5 6">DSM 26537</strain>
    </source>
</reference>
<feature type="domain" description="4'-phosphopantetheinyl transferase" evidence="3">
    <location>
        <begin position="104"/>
        <end position="182"/>
    </location>
</feature>
<dbReference type="InterPro" id="IPR055066">
    <property type="entry name" value="AASDHPPT_N"/>
</dbReference>